<dbReference type="InterPro" id="IPR013083">
    <property type="entry name" value="Znf_RING/FYVE/PHD"/>
</dbReference>
<reference evidence="15" key="1">
    <citation type="submission" date="2016-04" db="UniProtKB">
        <authorList>
            <consortium name="WormBaseParasite"/>
        </authorList>
    </citation>
    <scope>IDENTIFICATION</scope>
</reference>
<keyword evidence="4" id="KW-0862">Zinc</keyword>
<dbReference type="GO" id="GO:0006974">
    <property type="term" value="P:DNA damage response"/>
    <property type="evidence" value="ECO:0007669"/>
    <property type="project" value="TreeGrafter"/>
</dbReference>
<evidence type="ECO:0000313" key="14">
    <source>
        <dbReference type="Proteomes" id="UP000267096"/>
    </source>
</evidence>
<dbReference type="Gene3D" id="3.30.40.10">
    <property type="entry name" value="Zinc/RING finger domain, C3HC4 (zinc finger)"/>
    <property type="match status" value="1"/>
</dbReference>
<name>A0A0M3JS90_ANISI</name>
<comment type="subcellular location">
    <subcellularLocation>
        <location evidence="1 7">Nucleus</location>
    </subcellularLocation>
</comment>
<keyword evidence="14" id="KW-1185">Reference proteome</keyword>
<evidence type="ECO:0000259" key="11">
    <source>
        <dbReference type="PROSITE" id="PS50827"/>
    </source>
</evidence>
<protein>
    <submittedName>
        <fullName evidence="15">Nuclear body protein SP140-like protein</fullName>
    </submittedName>
</protein>
<accession>A0A0M3JS90</accession>
<dbReference type="GO" id="GO:0008270">
    <property type="term" value="F:zinc ion binding"/>
    <property type="evidence" value="ECO:0007669"/>
    <property type="project" value="UniProtKB-KW"/>
</dbReference>
<dbReference type="InterPro" id="IPR028941">
    <property type="entry name" value="WHIM2_dom"/>
</dbReference>
<dbReference type="PANTHER" id="PTHR46802">
    <property type="entry name" value="TYROSINE-PROTEIN KINASE BAZ1B"/>
    <property type="match status" value="1"/>
</dbReference>
<evidence type="ECO:0000256" key="3">
    <source>
        <dbReference type="ARBA" id="ARBA00022771"/>
    </source>
</evidence>
<dbReference type="InterPro" id="IPR011011">
    <property type="entry name" value="Znf_FYVE_PHD"/>
</dbReference>
<reference evidence="13 14" key="2">
    <citation type="submission" date="2018-11" db="EMBL/GenBank/DDBJ databases">
        <authorList>
            <consortium name="Pathogen Informatics"/>
        </authorList>
    </citation>
    <scope>NUCLEOTIDE SEQUENCE [LARGE SCALE GENOMIC DNA]</scope>
</reference>
<evidence type="ECO:0000259" key="10">
    <source>
        <dbReference type="PROSITE" id="PS50016"/>
    </source>
</evidence>
<dbReference type="InterPro" id="IPR047174">
    <property type="entry name" value="BAZ1B"/>
</dbReference>
<evidence type="ECO:0000256" key="1">
    <source>
        <dbReference type="ARBA" id="ARBA00004123"/>
    </source>
</evidence>
<evidence type="ECO:0000256" key="7">
    <source>
        <dbReference type="PROSITE-ProRule" id="PRU00475"/>
    </source>
</evidence>
<dbReference type="SUPFAM" id="SSF57903">
    <property type="entry name" value="FYVE/PHD zinc finger"/>
    <property type="match status" value="1"/>
</dbReference>
<keyword evidence="2" id="KW-0479">Metal-binding</keyword>
<dbReference type="InterPro" id="IPR013136">
    <property type="entry name" value="WSTF_Acf1_Cbp146"/>
</dbReference>
<evidence type="ECO:0000256" key="9">
    <source>
        <dbReference type="SAM" id="MobiDB-lite"/>
    </source>
</evidence>
<evidence type="ECO:0000256" key="4">
    <source>
        <dbReference type="ARBA" id="ARBA00022833"/>
    </source>
</evidence>
<dbReference type="GO" id="GO:0042393">
    <property type="term" value="F:histone binding"/>
    <property type="evidence" value="ECO:0007669"/>
    <property type="project" value="TreeGrafter"/>
</dbReference>
<dbReference type="EMBL" id="UYRR01030996">
    <property type="protein sequence ID" value="VDK42876.1"/>
    <property type="molecule type" value="Genomic_DNA"/>
</dbReference>
<evidence type="ECO:0000256" key="6">
    <source>
        <dbReference type="PROSITE-ProRule" id="PRU00146"/>
    </source>
</evidence>
<organism evidence="15">
    <name type="scientific">Anisakis simplex</name>
    <name type="common">Herring worm</name>
    <dbReference type="NCBI Taxonomy" id="6269"/>
    <lineage>
        <taxon>Eukaryota</taxon>
        <taxon>Metazoa</taxon>
        <taxon>Ecdysozoa</taxon>
        <taxon>Nematoda</taxon>
        <taxon>Chromadorea</taxon>
        <taxon>Rhabditida</taxon>
        <taxon>Spirurina</taxon>
        <taxon>Ascaridomorpha</taxon>
        <taxon>Ascaridoidea</taxon>
        <taxon>Anisakidae</taxon>
        <taxon>Anisakis</taxon>
        <taxon>Anisakis simplex complex</taxon>
    </lineage>
</organism>
<feature type="domain" description="WAC" evidence="12">
    <location>
        <begin position="18"/>
        <end position="127"/>
    </location>
</feature>
<feature type="region of interest" description="Disordered" evidence="9">
    <location>
        <begin position="983"/>
        <end position="1026"/>
    </location>
</feature>
<evidence type="ECO:0000313" key="15">
    <source>
        <dbReference type="WBParaSite" id="ASIM_0001082201-mRNA-1"/>
    </source>
</evidence>
<dbReference type="SMART" id="SM00249">
    <property type="entry name" value="PHD"/>
    <property type="match status" value="1"/>
</dbReference>
<sequence length="1157" mass="134048">MPVCNGKLWIKRSNGSGNSMYVINWTGESFKDEGEMKKRIKEYNEKKWMCRHMARDVKLFPLKEALRLERNALDEIRKGIPRDLLVEICNIVHHCFSTKESLIKKIRSRLDGYFFKDELVSFTHLDREYKGTIRKRIDAEEANVNNDQENEPKYAIEINGDRKVMIKNVESTSIKREYVLSDQQLDDLVSLISFKKDAHNAPWIVDDQFRESFNIPDKIHSLFTSSKVVHPTAQIKPCTNEAASHSGFGVDVENVDGVRRKRVKQPDEQKSAAGKPKRKKSVNADRRSTSNSTHQQSLTNFLVTTSSPVKTPASITQSAINSRKVEATMQKLLNALINNDVKSFTTCTQIAAKSLSLNSIQSIDNDIIRFAITKQFHSLVDHNAMKKMSNNEKKLYKERMRNERKDEHSKMEKKLHWLLNKKIEDTLIDHKRSLPIYDRIELATEHNQQQFMDCLELSEFLNCFKVMLRPDCLPSADDLLNALYNGREGFFEVIAHILIAFLKLLFNDETGSRYKGCGMRLGAIAVTFGTVSEMTRLVLNGNENRMRTEGEQSACSDQQSSLMIQQQHEHISTVGDKLGEKAFFELDADEQLDVLMFLENRILETNTLNSFLSETVTNELAKLENDKQSEGQKMACLEAETNELKVKLQSKDDNMTRQQSLLLTKLEKQYDENVKKMERITEKIQSITSKIQQLMITRENAHRVKELGSDRFHQHYWFYEESPNCGIFIEGNAADVSVVATADSNSQQNDTTTPKKTRKRAKIKTIDAFINHQLTYLLFQLPSFEHFIYHCTRIIHNDYRYDDEAVQKEWFLIRDENGLKQLMQSLSRNGYRESNLYSNIQSKYDQILSSFTRLLKTKKSGECEQMNEQELICDEIKTFYDQLCKSSLSTNCDEAHSSDMQSIRDWLLRIEDSLCTRAFVSFDRSQWRIHKCSSCNRQRNRDDLIICKQCSQAIHMHCIRPVITTKPPDGQFVCQSCNQSNKAEEESEVESDGVEGEDEDEATFDQPESSDTEYLSESDYERPSKKKKKKRGKVAFARNRTEYKYFDTYTMVSADRRSWISTNKLKFSFDAIYIQMKHFIYFFKELEEVFSKLENDIRIYNALITVPAAGRSKDITLENIKKQLYSAGREQLAASIEKRRVANVDEFDCDRGTEQSI</sequence>
<gene>
    <name evidence="13" type="ORF">ASIM_LOCUS10380</name>
</gene>
<dbReference type="InterPro" id="IPR019787">
    <property type="entry name" value="Znf_PHD-finger"/>
</dbReference>
<evidence type="ECO:0000313" key="13">
    <source>
        <dbReference type="EMBL" id="VDK42876.1"/>
    </source>
</evidence>
<dbReference type="PROSITE" id="PS50016">
    <property type="entry name" value="ZF_PHD_2"/>
    <property type="match status" value="1"/>
</dbReference>
<dbReference type="InterPro" id="IPR001965">
    <property type="entry name" value="Znf_PHD"/>
</dbReference>
<dbReference type="OrthoDB" id="5877808at2759"/>
<keyword evidence="3 6" id="KW-0863">Zinc-finger</keyword>
<feature type="coiled-coil region" evidence="8">
    <location>
        <begin position="613"/>
        <end position="697"/>
    </location>
</feature>
<dbReference type="GO" id="GO:0140801">
    <property type="term" value="F:histone H2AXY142 kinase activity"/>
    <property type="evidence" value="ECO:0007669"/>
    <property type="project" value="InterPro"/>
</dbReference>
<dbReference type="WBParaSite" id="ASIM_0001082201-mRNA-1">
    <property type="protein sequence ID" value="ASIM_0001082201-mRNA-1"/>
    <property type="gene ID" value="ASIM_0001082201"/>
</dbReference>
<dbReference type="PANTHER" id="PTHR46802:SF1">
    <property type="entry name" value="TYROSINE-PROTEIN KINASE BAZ1B"/>
    <property type="match status" value="1"/>
</dbReference>
<dbReference type="PROSITE" id="PS51136">
    <property type="entry name" value="WAC"/>
    <property type="match status" value="1"/>
</dbReference>
<dbReference type="AlphaFoldDB" id="A0A0M3JS90"/>
<keyword evidence="8" id="KW-0175">Coiled coil</keyword>
<dbReference type="PROSITE" id="PS50827">
    <property type="entry name" value="DDT"/>
    <property type="match status" value="1"/>
</dbReference>
<feature type="region of interest" description="Disordered" evidence="9">
    <location>
        <begin position="254"/>
        <end position="303"/>
    </location>
</feature>
<dbReference type="Proteomes" id="UP000267096">
    <property type="component" value="Unassembled WGS sequence"/>
</dbReference>
<dbReference type="GO" id="GO:0090535">
    <property type="term" value="C:WICH complex"/>
    <property type="evidence" value="ECO:0007669"/>
    <property type="project" value="InterPro"/>
</dbReference>
<feature type="compositionally biased region" description="Acidic residues" evidence="9">
    <location>
        <begin position="985"/>
        <end position="1018"/>
    </location>
</feature>
<feature type="domain" description="PHD-type" evidence="10">
    <location>
        <begin position="929"/>
        <end position="980"/>
    </location>
</feature>
<dbReference type="InterPro" id="IPR018501">
    <property type="entry name" value="DDT_dom"/>
</dbReference>
<proteinExistence type="predicted"/>
<dbReference type="SMART" id="SM00571">
    <property type="entry name" value="DDT"/>
    <property type="match status" value="1"/>
</dbReference>
<evidence type="ECO:0000259" key="12">
    <source>
        <dbReference type="PROSITE" id="PS51136"/>
    </source>
</evidence>
<keyword evidence="5 7" id="KW-0539">Nucleus</keyword>
<feature type="compositionally biased region" description="Polar residues" evidence="9">
    <location>
        <begin position="289"/>
        <end position="303"/>
    </location>
</feature>
<evidence type="ECO:0000256" key="8">
    <source>
        <dbReference type="SAM" id="Coils"/>
    </source>
</evidence>
<dbReference type="Pfam" id="PF10537">
    <property type="entry name" value="WAC_Acf1_DNA_bd"/>
    <property type="match status" value="1"/>
</dbReference>
<evidence type="ECO:0000256" key="2">
    <source>
        <dbReference type="ARBA" id="ARBA00022723"/>
    </source>
</evidence>
<evidence type="ECO:0000256" key="5">
    <source>
        <dbReference type="ARBA" id="ARBA00023242"/>
    </source>
</evidence>
<dbReference type="Pfam" id="PF15613">
    <property type="entry name" value="WSD"/>
    <property type="match status" value="1"/>
</dbReference>
<dbReference type="Pfam" id="PF00628">
    <property type="entry name" value="PHD"/>
    <property type="match status" value="1"/>
</dbReference>
<feature type="domain" description="DDT" evidence="11">
    <location>
        <begin position="448"/>
        <end position="511"/>
    </location>
</feature>